<dbReference type="GeneID" id="5788468"/>
<dbReference type="EMBL" id="DQ158856">
    <property type="protein sequence ID" value="ABA27143.1"/>
    <property type="molecule type" value="Genomic_DNA"/>
</dbReference>
<geneLocation type="nucleomorph" evidence="1"/>
<organism evidence="1 2">
    <name type="scientific">Bigelowiella natans</name>
    <name type="common">Pedinomonas minutissima</name>
    <name type="synonym">Chlorarachnion sp. (strain CCMP621)</name>
    <dbReference type="NCBI Taxonomy" id="227086"/>
    <lineage>
        <taxon>Eukaryota</taxon>
        <taxon>Sar</taxon>
        <taxon>Rhizaria</taxon>
        <taxon>Cercozoa</taxon>
        <taxon>Chlorarachniophyceae</taxon>
        <taxon>Bigelowiella</taxon>
    </lineage>
</organism>
<reference evidence="1 2" key="1">
    <citation type="journal article" date="2006" name="Proc. Natl. Acad. Sci. U.S.A.">
        <title>Complete nucleotide sequence of the chlorarachniophyte nucleomorph: nature's smallest nucleus.</title>
        <authorList>
            <person name="Gilson P.R."/>
            <person name="Su V."/>
            <person name="Slamovits C.H."/>
            <person name="Reith M.E."/>
            <person name="Keeling P.J."/>
            <person name="McFadden G.I."/>
        </authorList>
    </citation>
    <scope>NUCLEOTIDE SEQUENCE [LARGE SCALE GENOMIC DNA]</scope>
    <source>
        <strain evidence="2">CCMP621</strain>
    </source>
</reference>
<evidence type="ECO:0000313" key="1">
    <source>
        <dbReference type="EMBL" id="ABA27143.1"/>
    </source>
</evidence>
<evidence type="ECO:0000313" key="2">
    <source>
        <dbReference type="Proteomes" id="UP000243425"/>
    </source>
</evidence>
<proteinExistence type="predicted"/>
<accession>Q3LWM3</accession>
<sequence>MNTFKHACFVKKVINENKISFLSRTKRKLYLKNILVLIHKKKCEFYKLLIFIDRNYKNNDKAKKKIKINADINKIQNKLLKQKIIVKNYRLRVETKNTNIERYLNKMYLE</sequence>
<dbReference type="RefSeq" id="XP_001712755.1">
    <property type="nucleotide sequence ID" value="XM_001712703.1"/>
</dbReference>
<name>Q3LWM3_BIGNA</name>
<protein>
    <submittedName>
        <fullName evidence="1">Uncharacterized protein</fullName>
    </submittedName>
</protein>
<dbReference type="Proteomes" id="UP000243425">
    <property type="component" value="Nucleomorph 1"/>
</dbReference>
<dbReference type="AlphaFoldDB" id="Q3LWM3"/>
<keyword evidence="1" id="KW-0542">Nucleomorph</keyword>